<name>A0A2G8T0E0_9BURK</name>
<dbReference type="SMART" id="SM00267">
    <property type="entry name" value="GGDEF"/>
    <property type="match status" value="1"/>
</dbReference>
<reference evidence="4 5" key="1">
    <citation type="submission" date="2017-10" db="EMBL/GenBank/DDBJ databases">
        <title>Massilia psychrophilum sp. nov., a novel purple-pigmented bacterium isolated from Tianshan glacier, Xinjiang Municipality, China.</title>
        <authorList>
            <person name="Wang H."/>
        </authorList>
    </citation>
    <scope>NUCLEOTIDE SEQUENCE [LARGE SCALE GENOMIC DNA]</scope>
    <source>
        <strain evidence="4 5">JCM 30813</strain>
    </source>
</reference>
<dbReference type="InterPro" id="IPR001633">
    <property type="entry name" value="EAL_dom"/>
</dbReference>
<keyword evidence="1" id="KW-1133">Transmembrane helix</keyword>
<dbReference type="EMBL" id="PDOB01000017">
    <property type="protein sequence ID" value="PIL39500.1"/>
    <property type="molecule type" value="Genomic_DNA"/>
</dbReference>
<dbReference type="NCBIfam" id="TIGR00254">
    <property type="entry name" value="GGDEF"/>
    <property type="match status" value="1"/>
</dbReference>
<dbReference type="SUPFAM" id="SSF55073">
    <property type="entry name" value="Nucleotide cyclase"/>
    <property type="match status" value="1"/>
</dbReference>
<dbReference type="InterPro" id="IPR035965">
    <property type="entry name" value="PAS-like_dom_sf"/>
</dbReference>
<evidence type="ECO:0000256" key="1">
    <source>
        <dbReference type="SAM" id="Phobius"/>
    </source>
</evidence>
<dbReference type="Gene3D" id="3.30.70.270">
    <property type="match status" value="1"/>
</dbReference>
<feature type="transmembrane region" description="Helical" evidence="1">
    <location>
        <begin position="74"/>
        <end position="95"/>
    </location>
</feature>
<evidence type="ECO:0000259" key="3">
    <source>
        <dbReference type="PROSITE" id="PS50887"/>
    </source>
</evidence>
<dbReference type="CDD" id="cd01949">
    <property type="entry name" value="GGDEF"/>
    <property type="match status" value="1"/>
</dbReference>
<dbReference type="SMART" id="SM00052">
    <property type="entry name" value="EAL"/>
    <property type="match status" value="1"/>
</dbReference>
<dbReference type="InterPro" id="IPR043128">
    <property type="entry name" value="Rev_trsase/Diguanyl_cyclase"/>
</dbReference>
<dbReference type="Pfam" id="PF00990">
    <property type="entry name" value="GGDEF"/>
    <property type="match status" value="1"/>
</dbReference>
<protein>
    <recommendedName>
        <fullName evidence="6">Signal transduction protein</fullName>
    </recommendedName>
</protein>
<evidence type="ECO:0000313" key="5">
    <source>
        <dbReference type="Proteomes" id="UP000228593"/>
    </source>
</evidence>
<dbReference type="CDD" id="cd01948">
    <property type="entry name" value="EAL"/>
    <property type="match status" value="1"/>
</dbReference>
<keyword evidence="5" id="KW-1185">Reference proteome</keyword>
<comment type="caution">
    <text evidence="4">The sequence shown here is derived from an EMBL/GenBank/DDBJ whole genome shotgun (WGS) entry which is preliminary data.</text>
</comment>
<keyword evidence="1" id="KW-0812">Transmembrane</keyword>
<feature type="domain" description="EAL" evidence="2">
    <location>
        <begin position="682"/>
        <end position="936"/>
    </location>
</feature>
<dbReference type="PROSITE" id="PS50883">
    <property type="entry name" value="EAL"/>
    <property type="match status" value="1"/>
</dbReference>
<keyword evidence="1" id="KW-0472">Membrane</keyword>
<organism evidence="4 5">
    <name type="scientific">Massilia psychrophila</name>
    <dbReference type="NCBI Taxonomy" id="1603353"/>
    <lineage>
        <taxon>Bacteria</taxon>
        <taxon>Pseudomonadati</taxon>
        <taxon>Pseudomonadota</taxon>
        <taxon>Betaproteobacteria</taxon>
        <taxon>Burkholderiales</taxon>
        <taxon>Oxalobacteraceae</taxon>
        <taxon>Telluria group</taxon>
        <taxon>Massilia</taxon>
    </lineage>
</organism>
<dbReference type="Pfam" id="PF00563">
    <property type="entry name" value="EAL"/>
    <property type="match status" value="1"/>
</dbReference>
<feature type="transmembrane region" description="Helical" evidence="1">
    <location>
        <begin position="351"/>
        <end position="370"/>
    </location>
</feature>
<accession>A0A2G8T0E0</accession>
<feature type="domain" description="GGDEF" evidence="3">
    <location>
        <begin position="540"/>
        <end position="673"/>
    </location>
</feature>
<evidence type="ECO:0000259" key="2">
    <source>
        <dbReference type="PROSITE" id="PS50883"/>
    </source>
</evidence>
<dbReference type="InterPro" id="IPR000160">
    <property type="entry name" value="GGDEF_dom"/>
</dbReference>
<dbReference type="AlphaFoldDB" id="A0A2G8T0E0"/>
<dbReference type="Proteomes" id="UP000228593">
    <property type="component" value="Unassembled WGS sequence"/>
</dbReference>
<evidence type="ECO:0000313" key="4">
    <source>
        <dbReference type="EMBL" id="PIL39500.1"/>
    </source>
</evidence>
<dbReference type="PANTHER" id="PTHR44757">
    <property type="entry name" value="DIGUANYLATE CYCLASE DGCP"/>
    <property type="match status" value="1"/>
</dbReference>
<dbReference type="Gene3D" id="3.20.20.450">
    <property type="entry name" value="EAL domain"/>
    <property type="match status" value="1"/>
</dbReference>
<dbReference type="SUPFAM" id="SSF141868">
    <property type="entry name" value="EAL domain-like"/>
    <property type="match status" value="1"/>
</dbReference>
<dbReference type="PANTHER" id="PTHR44757:SF2">
    <property type="entry name" value="BIOFILM ARCHITECTURE MAINTENANCE PROTEIN MBAA"/>
    <property type="match status" value="1"/>
</dbReference>
<dbReference type="OrthoDB" id="9813903at2"/>
<dbReference type="SUPFAM" id="SSF55785">
    <property type="entry name" value="PYP-like sensor domain (PAS domain)"/>
    <property type="match status" value="1"/>
</dbReference>
<gene>
    <name evidence="4" type="ORF">CR103_12135</name>
</gene>
<sequence length="937" mass="102670">MAALVDDGKAGYRAPRLPVSLYTNGVFPWRGRLASVVAKPQLLSRVRMRTGSGVVKQGVFHALSSLARSIGANLNVVAACFLSALFVSLLGWAVLLGDVASDRKEASRDTMNQARSLALAYAEQVSRAVNSYDLALRQVRYGWQLSGKSLALDSAEAAGMFRYAPFGNVAVFDKDGLVATTMKPGQVLPTASGEAFFRTHADSTLDQLVISPINDSGGNVGALRFSRAVKAGDGRFDGVVMLKVAADELTLNVFMHRFPPRAIVFLVRLDGKLLVAAAEPDTSPQSRLPLATSRGGVTLDSGSSFGDGRARYVGWHHVGVFPLVAFVSVDEATAMAPFDAARNGAVAHARIGTFVVFGIAAAVMGFMLRLSWRKRESQRTGEAYRMATEGSSDGFFILGSMLGSAGAVDDFEIVDCNEHGASLCRQRRETLIGRRFSSLYRDDTFARLMDVLRIAFDTGAYDGELEFLPRAATGSRWMQMKAVRSDGKLAITLRDISESKAHVAALEHRSNHDALTGLPNRHWLLWYLPQAIERASANRQALALLFIDLDGFKAVNDAMGHAAGDELLRHVAHRLQEAVRPHDNVVRIGGDEFVVILENYLRIEDAAIVAKRVIFAFKPKFKLLAGTAVLGTSIGISTFPSDGEDAATLLQNADVAMYSVKTAGKGSFRFFDPEFYEALRRDLDLELELRRAIEIDEFVIHYQPRMDLASSRITSMEALVRWVHPTRGLLEPKEFIPLAERTGMINRLGELVLVKVCEQLALWLRKERDVVPVSVNISPRQFNETDIARIFSTIMARYGIPPRLLEIELTESSMMGGGSHVLESVSKIRGLGIKLLVDDFGTGYSSLAQLQLLDFDILKVDKAFTSRIDDTEQGTILFTAIVTMAHALGMRVVAEGVETINQLMILRELSCDEVQGYYISLPQSATEMQSRLLSPAL</sequence>
<evidence type="ECO:0008006" key="6">
    <source>
        <dbReference type="Google" id="ProtNLM"/>
    </source>
</evidence>
<dbReference type="InterPro" id="IPR052155">
    <property type="entry name" value="Biofilm_reg_signaling"/>
</dbReference>
<dbReference type="InterPro" id="IPR035919">
    <property type="entry name" value="EAL_sf"/>
</dbReference>
<dbReference type="PROSITE" id="PS50887">
    <property type="entry name" value="GGDEF"/>
    <property type="match status" value="1"/>
</dbReference>
<dbReference type="CDD" id="cd12915">
    <property type="entry name" value="PDC2_DGC_like"/>
    <property type="match status" value="1"/>
</dbReference>
<proteinExistence type="predicted"/>
<dbReference type="InterPro" id="IPR029787">
    <property type="entry name" value="Nucleotide_cyclase"/>
</dbReference>
<dbReference type="Gene3D" id="3.30.450.20">
    <property type="entry name" value="PAS domain"/>
    <property type="match status" value="2"/>
</dbReference>